<dbReference type="Proteomes" id="UP000199441">
    <property type="component" value="Unassembled WGS sequence"/>
</dbReference>
<dbReference type="InterPro" id="IPR017871">
    <property type="entry name" value="ABC_transporter-like_CS"/>
</dbReference>
<dbReference type="AlphaFoldDB" id="A0A1H2R1N1"/>
<keyword evidence="2" id="KW-1003">Cell membrane</keyword>
<evidence type="ECO:0000259" key="10">
    <source>
        <dbReference type="PROSITE" id="PS50893"/>
    </source>
</evidence>
<feature type="domain" description="Mop" evidence="11">
    <location>
        <begin position="301"/>
        <end position="367"/>
    </location>
</feature>
<dbReference type="GO" id="GO:0140359">
    <property type="term" value="F:ABC-type transporter activity"/>
    <property type="evidence" value="ECO:0007669"/>
    <property type="project" value="InterPro"/>
</dbReference>
<name>A0A1H2R1N1_9RHOB</name>
<dbReference type="InterPro" id="IPR005116">
    <property type="entry name" value="Transp-assoc_OB_typ1"/>
</dbReference>
<dbReference type="InterPro" id="IPR008995">
    <property type="entry name" value="Mo/tungstate-bd_C_term_dom"/>
</dbReference>
<dbReference type="SUPFAM" id="SSF50331">
    <property type="entry name" value="MOP-like"/>
    <property type="match status" value="1"/>
</dbReference>
<evidence type="ECO:0000256" key="1">
    <source>
        <dbReference type="ARBA" id="ARBA00022448"/>
    </source>
</evidence>
<dbReference type="Pfam" id="PF00005">
    <property type="entry name" value="ABC_tran"/>
    <property type="match status" value="1"/>
</dbReference>
<evidence type="ECO:0000256" key="3">
    <source>
        <dbReference type="ARBA" id="ARBA00022505"/>
    </source>
</evidence>
<evidence type="ECO:0000256" key="5">
    <source>
        <dbReference type="ARBA" id="ARBA00022741"/>
    </source>
</evidence>
<proteinExistence type="predicted"/>
<dbReference type="STRING" id="670155.SAMN04488001_0348"/>
<dbReference type="InterPro" id="IPR004606">
    <property type="entry name" value="Mop_domain"/>
</dbReference>
<dbReference type="GO" id="GO:0015098">
    <property type="term" value="F:molybdate ion transmembrane transporter activity"/>
    <property type="evidence" value="ECO:0007669"/>
    <property type="project" value="InterPro"/>
</dbReference>
<dbReference type="InterPro" id="IPR003439">
    <property type="entry name" value="ABC_transporter-like_ATP-bd"/>
</dbReference>
<dbReference type="Pfam" id="PF03459">
    <property type="entry name" value="TOBE"/>
    <property type="match status" value="1"/>
</dbReference>
<dbReference type="GO" id="GO:0016887">
    <property type="term" value="F:ATP hydrolysis activity"/>
    <property type="evidence" value="ECO:0007669"/>
    <property type="project" value="InterPro"/>
</dbReference>
<evidence type="ECO:0000256" key="8">
    <source>
        <dbReference type="ARBA" id="ARBA00023136"/>
    </source>
</evidence>
<dbReference type="SMART" id="SM00382">
    <property type="entry name" value="AAA"/>
    <property type="match status" value="1"/>
</dbReference>
<dbReference type="GO" id="GO:0016020">
    <property type="term" value="C:membrane"/>
    <property type="evidence" value="ECO:0007669"/>
    <property type="project" value="InterPro"/>
</dbReference>
<accession>A0A1H2R1N1</accession>
<keyword evidence="4" id="KW-0997">Cell inner membrane</keyword>
<gene>
    <name evidence="12" type="ORF">SAMN04488001_0348</name>
</gene>
<evidence type="ECO:0000256" key="6">
    <source>
        <dbReference type="ARBA" id="ARBA00022840"/>
    </source>
</evidence>
<evidence type="ECO:0000256" key="7">
    <source>
        <dbReference type="ARBA" id="ARBA00022967"/>
    </source>
</evidence>
<protein>
    <submittedName>
        <fullName evidence="12">Molybdate transport system ATP-binding protein</fullName>
    </submittedName>
</protein>
<keyword evidence="8" id="KW-0472">Membrane</keyword>
<keyword evidence="1" id="KW-0813">Transport</keyword>
<evidence type="ECO:0000256" key="9">
    <source>
        <dbReference type="PROSITE-ProRule" id="PRU01213"/>
    </source>
</evidence>
<dbReference type="GO" id="GO:0005524">
    <property type="term" value="F:ATP binding"/>
    <property type="evidence" value="ECO:0007669"/>
    <property type="project" value="UniProtKB-KW"/>
</dbReference>
<dbReference type="EMBL" id="FNOI01000001">
    <property type="protein sequence ID" value="SDW13040.1"/>
    <property type="molecule type" value="Genomic_DNA"/>
</dbReference>
<keyword evidence="7" id="KW-1278">Translocase</keyword>
<evidence type="ECO:0000313" key="13">
    <source>
        <dbReference type="Proteomes" id="UP000199441"/>
    </source>
</evidence>
<evidence type="ECO:0000259" key="11">
    <source>
        <dbReference type="PROSITE" id="PS51866"/>
    </source>
</evidence>
<dbReference type="Gene3D" id="3.40.50.300">
    <property type="entry name" value="P-loop containing nucleotide triphosphate hydrolases"/>
    <property type="match status" value="1"/>
</dbReference>
<feature type="domain" description="ABC transporter" evidence="10">
    <location>
        <begin position="9"/>
        <end position="241"/>
    </location>
</feature>
<dbReference type="InterPro" id="IPR050334">
    <property type="entry name" value="Molybdenum_import_ModC"/>
</dbReference>
<keyword evidence="13" id="KW-1185">Reference proteome</keyword>
<dbReference type="PROSITE" id="PS50893">
    <property type="entry name" value="ABC_TRANSPORTER_2"/>
    <property type="match status" value="1"/>
</dbReference>
<reference evidence="13" key="1">
    <citation type="submission" date="2016-10" db="EMBL/GenBank/DDBJ databases">
        <authorList>
            <person name="Varghese N."/>
            <person name="Submissions S."/>
        </authorList>
    </citation>
    <scope>NUCLEOTIDE SEQUENCE [LARGE SCALE GENOMIC DNA]</scope>
    <source>
        <strain evidence="13">DSM 26922</strain>
    </source>
</reference>
<keyword evidence="6 12" id="KW-0067">ATP-binding</keyword>
<dbReference type="Gene3D" id="2.40.50.100">
    <property type="match status" value="1"/>
</dbReference>
<dbReference type="SUPFAM" id="SSF52540">
    <property type="entry name" value="P-loop containing nucleoside triphosphate hydrolases"/>
    <property type="match status" value="1"/>
</dbReference>
<dbReference type="NCBIfam" id="TIGR02142">
    <property type="entry name" value="modC_ABC"/>
    <property type="match status" value="1"/>
</dbReference>
<dbReference type="InterPro" id="IPR027417">
    <property type="entry name" value="P-loop_NTPase"/>
</dbReference>
<organism evidence="12 13">
    <name type="scientific">Litoreibacter albidus</name>
    <dbReference type="NCBI Taxonomy" id="670155"/>
    <lineage>
        <taxon>Bacteria</taxon>
        <taxon>Pseudomonadati</taxon>
        <taxon>Pseudomonadota</taxon>
        <taxon>Alphaproteobacteria</taxon>
        <taxon>Rhodobacterales</taxon>
        <taxon>Roseobacteraceae</taxon>
        <taxon>Litoreibacter</taxon>
    </lineage>
</organism>
<evidence type="ECO:0000256" key="2">
    <source>
        <dbReference type="ARBA" id="ARBA00022475"/>
    </source>
</evidence>
<dbReference type="InterPro" id="IPR003593">
    <property type="entry name" value="AAA+_ATPase"/>
</dbReference>
<evidence type="ECO:0000313" key="12">
    <source>
        <dbReference type="EMBL" id="SDW13040.1"/>
    </source>
</evidence>
<dbReference type="PANTHER" id="PTHR43514">
    <property type="entry name" value="ABC TRANSPORTER I FAMILY MEMBER 10"/>
    <property type="match status" value="1"/>
</dbReference>
<sequence>MGGAPRRGAAGMSVSVHIQQRLGDFALDVAFDSEGGVTALFGPSGSGKTSVINAIAGLNKPDTGRIHLGGRVLYDSGDGINVPPHKRRIGYVFQEPRLFPHMSVAQNIEYGRRNQLYSTPNDGGLSVLGIAHLMERYPRDLSGGEAQRVAIARALTSQPEVLLMDEPLAALDDTRKAEFLPYLQAFVAKTSIPVFYVSHAMSEVAQLADHLVVMREGRVARSGALGQILSDPAAISDIGVREAGAIVTVTVTRANDSDGLSALATSAGRLFLPRVQAEDGATLRVRIRASDVMLSKDKPDGLSALNILPCTVTQLHEGQGPGVAVALRSGGDTLMARITRRSARAMGLRAGSSCYAVIKSVAVAPTDLGLRGGLGGGLGGTP</sequence>
<keyword evidence="3 9" id="KW-0500">Molybdenum</keyword>
<dbReference type="PROSITE" id="PS51866">
    <property type="entry name" value="MOP"/>
    <property type="match status" value="1"/>
</dbReference>
<evidence type="ECO:0000256" key="4">
    <source>
        <dbReference type="ARBA" id="ARBA00022519"/>
    </source>
</evidence>
<dbReference type="PROSITE" id="PS00211">
    <property type="entry name" value="ABC_TRANSPORTER_1"/>
    <property type="match status" value="1"/>
</dbReference>
<dbReference type="InterPro" id="IPR011868">
    <property type="entry name" value="ModC_ABC_ATP-bd"/>
</dbReference>
<keyword evidence="5" id="KW-0547">Nucleotide-binding</keyword>
<dbReference type="PANTHER" id="PTHR43514:SF4">
    <property type="entry name" value="ABC TRANSPORTER I FAMILY MEMBER 10"/>
    <property type="match status" value="1"/>
</dbReference>